<evidence type="ECO:0000256" key="1">
    <source>
        <dbReference type="ARBA" id="ARBA00001947"/>
    </source>
</evidence>
<comment type="subcellular location">
    <subcellularLocation>
        <location evidence="10">Cytoplasm</location>
    </subcellularLocation>
</comment>
<dbReference type="NCBIfam" id="TIGR00069">
    <property type="entry name" value="hisD"/>
    <property type="match status" value="1"/>
</dbReference>
<dbReference type="InterPro" id="IPR016161">
    <property type="entry name" value="Ald_DH/histidinol_DH"/>
</dbReference>
<dbReference type="GO" id="GO:0004424">
    <property type="term" value="F:imidazoleglycerol-phosphate dehydratase activity"/>
    <property type="evidence" value="ECO:0007669"/>
    <property type="project" value="UniProtKB-UniRule"/>
</dbReference>
<comment type="similarity">
    <text evidence="10">Belongs to the imidazoleglycerol-phosphate dehydratase family.</text>
</comment>
<dbReference type="RefSeq" id="WP_158764627.1">
    <property type="nucleotide sequence ID" value="NZ_CP047045.1"/>
</dbReference>
<evidence type="ECO:0000313" key="11">
    <source>
        <dbReference type="EMBL" id="QGZ93628.1"/>
    </source>
</evidence>
<proteinExistence type="inferred from homology"/>
<dbReference type="EMBL" id="CP047045">
    <property type="protein sequence ID" value="QGZ93628.1"/>
    <property type="molecule type" value="Genomic_DNA"/>
</dbReference>
<keyword evidence="8 10" id="KW-0368">Histidine biosynthesis</keyword>
<dbReference type="InterPro" id="IPR001692">
    <property type="entry name" value="Histidinol_DH_CS"/>
</dbReference>
<dbReference type="NCBIfam" id="NF002111">
    <property type="entry name" value="PRK00951.2-1"/>
    <property type="match status" value="1"/>
</dbReference>
<dbReference type="KEGG" id="tsv:DSM104635_00440"/>
<dbReference type="GO" id="GO:0004399">
    <property type="term" value="F:histidinol dehydrogenase activity"/>
    <property type="evidence" value="ECO:0007669"/>
    <property type="project" value="TreeGrafter"/>
</dbReference>
<dbReference type="InterPro" id="IPR020565">
    <property type="entry name" value="ImidazoleglycerP_deHydtase_CS"/>
</dbReference>
<reference evidence="12" key="1">
    <citation type="submission" date="2019-12" db="EMBL/GenBank/DDBJ databases">
        <title>Complete genome of Terracaulis silvestris 0127_4.</title>
        <authorList>
            <person name="Vieira S."/>
            <person name="Riedel T."/>
            <person name="Sproer C."/>
            <person name="Pascual J."/>
            <person name="Boedeker C."/>
            <person name="Overmann J."/>
        </authorList>
    </citation>
    <scope>NUCLEOTIDE SEQUENCE [LARGE SCALE GENOMIC DNA]</scope>
    <source>
        <strain evidence="12">0127_4</strain>
    </source>
</reference>
<evidence type="ECO:0000313" key="12">
    <source>
        <dbReference type="Proteomes" id="UP000431269"/>
    </source>
</evidence>
<evidence type="ECO:0000256" key="5">
    <source>
        <dbReference type="ARBA" id="ARBA00022723"/>
    </source>
</evidence>
<evidence type="ECO:0000256" key="4">
    <source>
        <dbReference type="ARBA" id="ARBA00022605"/>
    </source>
</evidence>
<accession>A0A6I6MK92</accession>
<dbReference type="Gene3D" id="1.20.5.1300">
    <property type="match status" value="1"/>
</dbReference>
<dbReference type="AlphaFoldDB" id="A0A6I6MK92"/>
<name>A0A6I6MK92_9CAUL</name>
<dbReference type="Gene3D" id="3.30.230.40">
    <property type="entry name" value="Imidazole glycerol phosphate dehydratase, domain 1"/>
    <property type="match status" value="2"/>
</dbReference>
<keyword evidence="4 10" id="KW-0028">Amino-acid biosynthesis</keyword>
<dbReference type="UniPathway" id="UPA00031">
    <property type="reaction ID" value="UER00011"/>
</dbReference>
<gene>
    <name evidence="11" type="primary">hisD</name>
    <name evidence="10" type="synonym">hisB</name>
    <name evidence="11" type="ORF">DSM104635_00440</name>
</gene>
<keyword evidence="10" id="KW-0963">Cytoplasm</keyword>
<dbReference type="SUPFAM" id="SSF53720">
    <property type="entry name" value="ALDH-like"/>
    <property type="match status" value="1"/>
</dbReference>
<dbReference type="Pfam" id="PF00815">
    <property type="entry name" value="Histidinol_dh"/>
    <property type="match status" value="1"/>
</dbReference>
<dbReference type="GO" id="GO:0046872">
    <property type="term" value="F:metal ion binding"/>
    <property type="evidence" value="ECO:0007669"/>
    <property type="project" value="UniProtKB-KW"/>
</dbReference>
<dbReference type="Pfam" id="PF00475">
    <property type="entry name" value="IGPD"/>
    <property type="match status" value="1"/>
</dbReference>
<dbReference type="GO" id="GO:0005737">
    <property type="term" value="C:cytoplasm"/>
    <property type="evidence" value="ECO:0007669"/>
    <property type="project" value="UniProtKB-SubCell"/>
</dbReference>
<comment type="cofactor">
    <cofactor evidence="1">
        <name>Zn(2+)</name>
        <dbReference type="ChEBI" id="CHEBI:29105"/>
    </cofactor>
</comment>
<dbReference type="InterPro" id="IPR000807">
    <property type="entry name" value="ImidazoleglycerolP_deHydtase"/>
</dbReference>
<comment type="pathway">
    <text evidence="2 10">Amino-acid biosynthesis; L-histidine biosynthesis; L-histidine from 5-phospho-alpha-D-ribose 1-diphosphate: step 6/9.</text>
</comment>
<dbReference type="PRINTS" id="PR00083">
    <property type="entry name" value="HOLDHDRGNASE"/>
</dbReference>
<keyword evidence="5" id="KW-0479">Metal-binding</keyword>
<comment type="catalytic activity">
    <reaction evidence="10">
        <text>D-erythro-1-(imidazol-4-yl)glycerol 3-phosphate = 3-(imidazol-4-yl)-2-oxopropyl phosphate + H2O</text>
        <dbReference type="Rhea" id="RHEA:11040"/>
        <dbReference type="ChEBI" id="CHEBI:15377"/>
        <dbReference type="ChEBI" id="CHEBI:57766"/>
        <dbReference type="ChEBI" id="CHEBI:58278"/>
        <dbReference type="EC" id="4.2.1.19"/>
    </reaction>
</comment>
<dbReference type="InterPro" id="IPR038494">
    <property type="entry name" value="IGPD_sf"/>
</dbReference>
<protein>
    <recommendedName>
        <fullName evidence="3 10">Imidazoleglycerol-phosphate dehydratase</fullName>
        <shortName evidence="10">IGPD</shortName>
        <ecNumber evidence="10">4.2.1.19</ecNumber>
    </recommendedName>
</protein>
<dbReference type="HAMAP" id="MF_00076">
    <property type="entry name" value="HisB"/>
    <property type="match status" value="1"/>
</dbReference>
<dbReference type="CDD" id="cd06572">
    <property type="entry name" value="Histidinol_dh"/>
    <property type="match status" value="1"/>
</dbReference>
<dbReference type="InterPro" id="IPR012131">
    <property type="entry name" value="Hstdl_DH"/>
</dbReference>
<dbReference type="CDD" id="cd07914">
    <property type="entry name" value="IGPD"/>
    <property type="match status" value="1"/>
</dbReference>
<keyword evidence="7 11" id="KW-0560">Oxidoreductase</keyword>
<evidence type="ECO:0000256" key="6">
    <source>
        <dbReference type="ARBA" id="ARBA00022833"/>
    </source>
</evidence>
<evidence type="ECO:0000256" key="8">
    <source>
        <dbReference type="ARBA" id="ARBA00023102"/>
    </source>
</evidence>
<dbReference type="EC" id="4.2.1.19" evidence="10"/>
<dbReference type="PROSITE" id="PS00954">
    <property type="entry name" value="IGP_DEHYDRATASE_1"/>
    <property type="match status" value="1"/>
</dbReference>
<dbReference type="PANTHER" id="PTHR21256">
    <property type="entry name" value="HISTIDINOL DEHYDROGENASE HDH"/>
    <property type="match status" value="1"/>
</dbReference>
<keyword evidence="6" id="KW-0862">Zinc</keyword>
<keyword evidence="9 10" id="KW-0456">Lyase</keyword>
<keyword evidence="12" id="KW-1185">Reference proteome</keyword>
<evidence type="ECO:0000256" key="9">
    <source>
        <dbReference type="ARBA" id="ARBA00023239"/>
    </source>
</evidence>
<sequence>MKRYTWSEANTDERQRILARPDQRASPEVVAFVRQLFAEVADEGEAALRRWSKKLDDYEPATLELSPTVLDSARASLASEDIEAIDFAIDQVRFYHEATKPKPQAIEPLPGVRVRQVWRPIATCGLYVPAGTAPLVSTLIMLAEPARVAGVRDRVITTAPGEGGAPHPAMIVAAATCGLDRLWLIGGAQAIAALALGVWTPRAQKIFGPGNAYVAEAKRQAAALPNGPAIDLPAGPSELMVIADRGANAAMVASDLLSQAEHDADAQVMLVSASDELLAEVEVELQRQLTGLPRESIARRSIEQARAIRVRSLVEAVGVANDYAPEHLSLQVATPGDLVDSIENAGAVFIGAYTAESFSDYVVGPSHVLPTDAAAKSYGGVSVASFMKSFTQQEVSAAGAQRLAGAAARLARLEGLEAHARAADIRFAPARPAEEAVRRRCGEIKRTTKETKIVARVDLDSVVPVSISTGVGFFDHMLEQVAHHGGFSLTLSCAGDLHIDAHHSIEDCAIAFGQALKGALSDRRGIARFGFVLPMDEAEAKLSIDLGGRPYLVFDGAFAAPAIGAYPTEMTKHVFRSLAENLGATIHLSVTGENDHHKTEACFKALGRALRSAIRVESADLPSTKGVI</sequence>
<dbReference type="PANTHER" id="PTHR21256:SF2">
    <property type="entry name" value="HISTIDINE BIOSYNTHESIS TRIFUNCTIONAL PROTEIN"/>
    <property type="match status" value="1"/>
</dbReference>
<dbReference type="FunFam" id="3.30.230.40:FF:000001">
    <property type="entry name" value="Imidazoleglycerol-phosphate dehydratase HisB"/>
    <property type="match status" value="1"/>
</dbReference>
<dbReference type="PROSITE" id="PS00611">
    <property type="entry name" value="HISOL_DEHYDROGENASE"/>
    <property type="match status" value="1"/>
</dbReference>
<evidence type="ECO:0000256" key="2">
    <source>
        <dbReference type="ARBA" id="ARBA00005047"/>
    </source>
</evidence>
<dbReference type="FunFam" id="3.30.230.40:FF:000003">
    <property type="entry name" value="Imidazoleglycerol-phosphate dehydratase HisB"/>
    <property type="match status" value="1"/>
</dbReference>
<dbReference type="GO" id="GO:0051287">
    <property type="term" value="F:NAD binding"/>
    <property type="evidence" value="ECO:0007669"/>
    <property type="project" value="InterPro"/>
</dbReference>
<dbReference type="PROSITE" id="PS00955">
    <property type="entry name" value="IGP_DEHYDRATASE_2"/>
    <property type="match status" value="1"/>
</dbReference>
<dbReference type="FunFam" id="3.40.50.1980:FF:000001">
    <property type="entry name" value="Histidinol dehydrogenase"/>
    <property type="match status" value="1"/>
</dbReference>
<dbReference type="InterPro" id="IPR020568">
    <property type="entry name" value="Ribosomal_Su5_D2-typ_SF"/>
</dbReference>
<dbReference type="Gene3D" id="3.40.50.1980">
    <property type="entry name" value="Nitrogenase molybdenum iron protein domain"/>
    <property type="match status" value="2"/>
</dbReference>
<evidence type="ECO:0000256" key="7">
    <source>
        <dbReference type="ARBA" id="ARBA00023002"/>
    </source>
</evidence>
<evidence type="ECO:0000256" key="3">
    <source>
        <dbReference type="ARBA" id="ARBA00016664"/>
    </source>
</evidence>
<dbReference type="SUPFAM" id="SSF54211">
    <property type="entry name" value="Ribosomal protein S5 domain 2-like"/>
    <property type="match status" value="2"/>
</dbReference>
<dbReference type="GO" id="GO:0000105">
    <property type="term" value="P:L-histidine biosynthetic process"/>
    <property type="evidence" value="ECO:0007669"/>
    <property type="project" value="UniProtKB-UniRule"/>
</dbReference>
<evidence type="ECO:0000256" key="10">
    <source>
        <dbReference type="HAMAP-Rule" id="MF_00076"/>
    </source>
</evidence>
<dbReference type="Proteomes" id="UP000431269">
    <property type="component" value="Chromosome"/>
</dbReference>
<organism evidence="11 12">
    <name type="scientific">Terricaulis silvestris</name>
    <dbReference type="NCBI Taxonomy" id="2686094"/>
    <lineage>
        <taxon>Bacteria</taxon>
        <taxon>Pseudomonadati</taxon>
        <taxon>Pseudomonadota</taxon>
        <taxon>Alphaproteobacteria</taxon>
        <taxon>Caulobacterales</taxon>
        <taxon>Caulobacteraceae</taxon>
        <taxon>Terricaulis</taxon>
    </lineage>
</organism>